<dbReference type="GO" id="GO:0008324">
    <property type="term" value="F:monoatomic cation transmembrane transporter activity"/>
    <property type="evidence" value="ECO:0007669"/>
    <property type="project" value="InterPro"/>
</dbReference>
<evidence type="ECO:0000256" key="7">
    <source>
        <dbReference type="ARBA" id="ARBA00022692"/>
    </source>
</evidence>
<dbReference type="InterPro" id="IPR040177">
    <property type="entry name" value="SLC30A9"/>
</dbReference>
<evidence type="ECO:0000256" key="13">
    <source>
        <dbReference type="ARBA" id="ARBA00023065"/>
    </source>
</evidence>
<dbReference type="SUPFAM" id="SSF46955">
    <property type="entry name" value="Putative DNA-binding domain"/>
    <property type="match status" value="1"/>
</dbReference>
<feature type="compositionally biased region" description="Basic and acidic residues" evidence="22">
    <location>
        <begin position="84"/>
        <end position="99"/>
    </location>
</feature>
<feature type="transmembrane region" description="Helical" evidence="23">
    <location>
        <begin position="335"/>
        <end position="356"/>
    </location>
</feature>
<comment type="similarity">
    <text evidence="4">Belongs to the cation diffusion facilitator (CDF) transporter (TC 2.A.4) family. SLC30A subfamily.</text>
</comment>
<feature type="transmembrane region" description="Helical" evidence="23">
    <location>
        <begin position="403"/>
        <end position="426"/>
    </location>
</feature>
<comment type="catalytic activity">
    <reaction evidence="21">
        <text>Zn(2+)(in) + 2 H(+)(out) = Zn(2+)(out) + 2 H(+)(in)</text>
        <dbReference type="Rhea" id="RHEA:72627"/>
        <dbReference type="ChEBI" id="CHEBI:15378"/>
        <dbReference type="ChEBI" id="CHEBI:29105"/>
    </reaction>
</comment>
<evidence type="ECO:0000256" key="21">
    <source>
        <dbReference type="ARBA" id="ARBA00048349"/>
    </source>
</evidence>
<keyword evidence="11 23" id="KW-1133">Transmembrane helix</keyword>
<dbReference type="InterPro" id="IPR002524">
    <property type="entry name" value="Cation_efflux"/>
</dbReference>
<keyword evidence="9" id="KW-0862">Zinc</keyword>
<evidence type="ECO:0000256" key="22">
    <source>
        <dbReference type="SAM" id="MobiDB-lite"/>
    </source>
</evidence>
<feature type="region of interest" description="Disordered" evidence="22">
    <location>
        <begin position="195"/>
        <end position="215"/>
    </location>
</feature>
<dbReference type="PANTHER" id="PTHR13414">
    <property type="entry name" value="HUEL-CATION TRANSPORTER"/>
    <property type="match status" value="1"/>
</dbReference>
<evidence type="ECO:0000256" key="18">
    <source>
        <dbReference type="ARBA" id="ARBA00033405"/>
    </source>
</evidence>
<dbReference type="NCBIfam" id="TIGR01297">
    <property type="entry name" value="CDF"/>
    <property type="match status" value="1"/>
</dbReference>
<evidence type="ECO:0000256" key="15">
    <source>
        <dbReference type="ARBA" id="ARBA00023136"/>
    </source>
</evidence>
<evidence type="ECO:0000256" key="1">
    <source>
        <dbReference type="ARBA" id="ARBA00004123"/>
    </source>
</evidence>
<feature type="region of interest" description="Disordered" evidence="22">
    <location>
        <begin position="135"/>
        <end position="155"/>
    </location>
</feature>
<evidence type="ECO:0000256" key="16">
    <source>
        <dbReference type="ARBA" id="ARBA00023163"/>
    </source>
</evidence>
<evidence type="ECO:0000256" key="19">
    <source>
        <dbReference type="ARBA" id="ARBA00034845"/>
    </source>
</evidence>
<feature type="domain" description="Cation efflux protein transmembrane" evidence="24">
    <location>
        <begin position="337"/>
        <end position="546"/>
    </location>
</feature>
<dbReference type="GO" id="GO:0005783">
    <property type="term" value="C:endoplasmic reticulum"/>
    <property type="evidence" value="ECO:0007669"/>
    <property type="project" value="UniProtKB-SubCell"/>
</dbReference>
<dbReference type="AlphaFoldDB" id="A0A8K0GIB3"/>
<dbReference type="SUPFAM" id="SSF161111">
    <property type="entry name" value="Cation efflux protein transmembrane domain-like"/>
    <property type="match status" value="1"/>
</dbReference>
<evidence type="ECO:0000256" key="9">
    <source>
        <dbReference type="ARBA" id="ARBA00022833"/>
    </source>
</evidence>
<name>A0A8K0GIB3_IGNLU</name>
<feature type="region of interest" description="Disordered" evidence="22">
    <location>
        <begin position="74"/>
        <end position="100"/>
    </location>
</feature>
<accession>A0A8K0GIB3</accession>
<dbReference type="GO" id="GO:0015297">
    <property type="term" value="F:antiporter activity"/>
    <property type="evidence" value="ECO:0007669"/>
    <property type="project" value="UniProtKB-KW"/>
</dbReference>
<keyword evidence="8" id="KW-0256">Endoplasmic reticulum</keyword>
<gene>
    <name evidence="25" type="ORF">ILUMI_00530</name>
</gene>
<evidence type="ECO:0000256" key="14">
    <source>
        <dbReference type="ARBA" id="ARBA00023128"/>
    </source>
</evidence>
<dbReference type="PANTHER" id="PTHR13414:SF9">
    <property type="entry name" value="PROTON-COUPLED ZINC ANTIPORTER SLC30A9, MITOCHONDRIAL"/>
    <property type="match status" value="1"/>
</dbReference>
<evidence type="ECO:0000256" key="3">
    <source>
        <dbReference type="ARBA" id="ARBA00004240"/>
    </source>
</evidence>
<dbReference type="Pfam" id="PF01545">
    <property type="entry name" value="Cation_efflux"/>
    <property type="match status" value="1"/>
</dbReference>
<dbReference type="OrthoDB" id="435980at2759"/>
<dbReference type="EMBL" id="VTPC01000479">
    <property type="protein sequence ID" value="KAF2905640.1"/>
    <property type="molecule type" value="Genomic_DNA"/>
</dbReference>
<evidence type="ECO:0000256" key="6">
    <source>
        <dbReference type="ARBA" id="ARBA00022449"/>
    </source>
</evidence>
<evidence type="ECO:0000313" key="26">
    <source>
        <dbReference type="Proteomes" id="UP000801492"/>
    </source>
</evidence>
<evidence type="ECO:0000256" key="20">
    <source>
        <dbReference type="ARBA" id="ARBA00034922"/>
    </source>
</evidence>
<evidence type="ECO:0000256" key="23">
    <source>
        <dbReference type="SAM" id="Phobius"/>
    </source>
</evidence>
<dbReference type="InterPro" id="IPR037129">
    <property type="entry name" value="XPA_sf"/>
</dbReference>
<reference evidence="25" key="1">
    <citation type="submission" date="2019-08" db="EMBL/GenBank/DDBJ databases">
        <title>The genome of the North American firefly Photinus pyralis.</title>
        <authorList>
            <consortium name="Photinus pyralis genome working group"/>
            <person name="Fallon T.R."/>
            <person name="Sander Lower S.E."/>
            <person name="Weng J.-K."/>
        </authorList>
    </citation>
    <scope>NUCLEOTIDE SEQUENCE</scope>
    <source>
        <strain evidence="25">TRF0915ILg1</strain>
        <tissue evidence="25">Whole body</tissue>
    </source>
</reference>
<keyword evidence="15 23" id="KW-0472">Membrane</keyword>
<feature type="transmembrane region" description="Helical" evidence="23">
    <location>
        <begin position="484"/>
        <end position="504"/>
    </location>
</feature>
<keyword evidence="17" id="KW-0539">Nucleus</keyword>
<dbReference type="GO" id="GO:0006882">
    <property type="term" value="P:intracellular zinc ion homeostasis"/>
    <property type="evidence" value="ECO:0007669"/>
    <property type="project" value="TreeGrafter"/>
</dbReference>
<keyword evidence="7 23" id="KW-0812">Transmembrane</keyword>
<protein>
    <recommendedName>
        <fullName evidence="19">Proton-coupled zinc antiporter SLC30A9, mitochondrial</fullName>
    </recommendedName>
    <alternativeName>
        <fullName evidence="18">Solute carrier family 30 member 9</fullName>
    </alternativeName>
    <alternativeName>
        <fullName evidence="20">Zinc transporter 9</fullName>
    </alternativeName>
</protein>
<dbReference type="GO" id="GO:0005634">
    <property type="term" value="C:nucleus"/>
    <property type="evidence" value="ECO:0007669"/>
    <property type="project" value="UniProtKB-SubCell"/>
</dbReference>
<dbReference type="InterPro" id="IPR027469">
    <property type="entry name" value="Cation_efflux_TMD_sf"/>
</dbReference>
<dbReference type="GO" id="GO:0031966">
    <property type="term" value="C:mitochondrial membrane"/>
    <property type="evidence" value="ECO:0007669"/>
    <property type="project" value="UniProtKB-SubCell"/>
</dbReference>
<dbReference type="Gene3D" id="1.20.1510.10">
    <property type="entry name" value="Cation efflux protein transmembrane domain"/>
    <property type="match status" value="1"/>
</dbReference>
<evidence type="ECO:0000256" key="10">
    <source>
        <dbReference type="ARBA" id="ARBA00022906"/>
    </source>
</evidence>
<dbReference type="CDD" id="cd21078">
    <property type="entry name" value="NTD_ZNT9"/>
    <property type="match status" value="1"/>
</dbReference>
<dbReference type="InterPro" id="IPR058533">
    <property type="entry name" value="Cation_efflux_TM"/>
</dbReference>
<evidence type="ECO:0000256" key="17">
    <source>
        <dbReference type="ARBA" id="ARBA00023242"/>
    </source>
</evidence>
<evidence type="ECO:0000313" key="25">
    <source>
        <dbReference type="EMBL" id="KAF2905640.1"/>
    </source>
</evidence>
<keyword evidence="13" id="KW-0406">Ion transport</keyword>
<keyword evidence="12" id="KW-0805">Transcription regulation</keyword>
<comment type="caution">
    <text evidence="25">The sequence shown here is derived from an EMBL/GenBank/DDBJ whole genome shotgun (WGS) entry which is preliminary data.</text>
</comment>
<keyword evidence="5" id="KW-0813">Transport</keyword>
<keyword evidence="6" id="KW-0050">Antiport</keyword>
<evidence type="ECO:0000256" key="8">
    <source>
        <dbReference type="ARBA" id="ARBA00022824"/>
    </source>
</evidence>
<keyword evidence="16" id="KW-0804">Transcription</keyword>
<organism evidence="25 26">
    <name type="scientific">Ignelater luminosus</name>
    <name type="common">Cucubano</name>
    <name type="synonym">Pyrophorus luminosus</name>
    <dbReference type="NCBI Taxonomy" id="2038154"/>
    <lineage>
        <taxon>Eukaryota</taxon>
        <taxon>Metazoa</taxon>
        <taxon>Ecdysozoa</taxon>
        <taxon>Arthropoda</taxon>
        <taxon>Hexapoda</taxon>
        <taxon>Insecta</taxon>
        <taxon>Pterygota</taxon>
        <taxon>Neoptera</taxon>
        <taxon>Endopterygota</taxon>
        <taxon>Coleoptera</taxon>
        <taxon>Polyphaga</taxon>
        <taxon>Elateriformia</taxon>
        <taxon>Elateroidea</taxon>
        <taxon>Elateridae</taxon>
        <taxon>Agrypninae</taxon>
        <taxon>Pyrophorini</taxon>
        <taxon>Ignelater</taxon>
    </lineage>
</organism>
<feature type="transmembrane region" description="Helical" evidence="23">
    <location>
        <begin position="524"/>
        <end position="547"/>
    </location>
</feature>
<keyword evidence="26" id="KW-1185">Reference proteome</keyword>
<evidence type="ECO:0000256" key="5">
    <source>
        <dbReference type="ARBA" id="ARBA00022448"/>
    </source>
</evidence>
<keyword evidence="14" id="KW-0496">Mitochondrion</keyword>
<evidence type="ECO:0000259" key="24">
    <source>
        <dbReference type="Pfam" id="PF01545"/>
    </source>
</evidence>
<evidence type="ECO:0000256" key="11">
    <source>
        <dbReference type="ARBA" id="ARBA00022989"/>
    </source>
</evidence>
<evidence type="ECO:0000256" key="4">
    <source>
        <dbReference type="ARBA" id="ARBA00008873"/>
    </source>
</evidence>
<feature type="transmembrane region" description="Helical" evidence="23">
    <location>
        <begin position="438"/>
        <end position="463"/>
    </location>
</feature>
<dbReference type="InterPro" id="IPR009061">
    <property type="entry name" value="DNA-bd_dom_put_sf"/>
</dbReference>
<dbReference type="Proteomes" id="UP000801492">
    <property type="component" value="Unassembled WGS sequence"/>
</dbReference>
<comment type="subcellular location">
    <subcellularLocation>
        <location evidence="3">Endoplasmic reticulum</location>
    </subcellularLocation>
    <subcellularLocation>
        <location evidence="2">Mitochondrion membrane</location>
        <topology evidence="2">Multi-pass membrane protein</topology>
    </subcellularLocation>
    <subcellularLocation>
        <location evidence="1">Nucleus</location>
    </subcellularLocation>
</comment>
<evidence type="ECO:0000256" key="2">
    <source>
        <dbReference type="ARBA" id="ARBA00004225"/>
    </source>
</evidence>
<dbReference type="GO" id="GO:0006829">
    <property type="term" value="P:zinc ion transport"/>
    <property type="evidence" value="ECO:0007669"/>
    <property type="project" value="UniProtKB-KW"/>
</dbReference>
<keyword evidence="10" id="KW-0864">Zinc transport</keyword>
<sequence>MLPRSCILIKHIYQNAPKTYEYRRYFILRKHLNLLIKNDNRIKPSVRTFIWSQILSSSNKNKKSTDILSAASSNAGNQNAIKEPSAKGKPEQLLSRETKATVVSSKSSDLKDSVISSRILSVNLESGTVKDSNKKLEIDRDEPSLATEADDKSKEKVNLENIKEQSLEKEKPKPILSSEPLQKLKDKLLDLKKDDTKATKTESAKTPAKKQRKRVDLSASSLERNFITPVKAMSDFLLKPSDLESLPKTKRRSPYECEPPITVYWRKDVEAKALEVWGSKENLLKELLKRDIERRKYQQNIFTVKRRLRDYRRELGKTPDMAEAEEGLMGRSGRVVVTAIAINATNCLFKLFAWLYTGSHSMFSECIHSLADTINQIILAYGIHKSIQIADSYHPYGYTNMKYVASLISGVGIFCVGTGLSFYHGISGLISPQPMEDFYWAYFILGGSLVSEGATCLVALNSVRKGARTSNMSVRDYITRGQDPSVNVVLLEDFAAVIGVLVAASCMGLSSITHSPIPDAMGSLLVGCILGSVASFIIYTNVAALVGRSIPQENLDKINAELESDVMIRAIHDVKGIDMGNSLVRYKAELDFDGRELTRMYLDKQELNALLEEVRKFENIDQLEEFMLKHGECIVDMMGGEIDRIEMKLRKKHPEIRHCDLEIL</sequence>
<evidence type="ECO:0000256" key="12">
    <source>
        <dbReference type="ARBA" id="ARBA00023015"/>
    </source>
</evidence>
<proteinExistence type="inferred from homology"/>
<dbReference type="Gene3D" id="3.90.530.10">
    <property type="entry name" value="XPA C-terminal domain"/>
    <property type="match status" value="1"/>
</dbReference>